<dbReference type="SUPFAM" id="SSF160631">
    <property type="entry name" value="SMI1/KNR4-like"/>
    <property type="match status" value="1"/>
</dbReference>
<protein>
    <submittedName>
        <fullName evidence="2">SMI1/KNR4 family protein</fullName>
    </submittedName>
</protein>
<organism evidence="2 3">
    <name type="scientific">Paraburkholderia antibiotica</name>
    <dbReference type="NCBI Taxonomy" id="2728839"/>
    <lineage>
        <taxon>Bacteria</taxon>
        <taxon>Pseudomonadati</taxon>
        <taxon>Pseudomonadota</taxon>
        <taxon>Betaproteobacteria</taxon>
        <taxon>Burkholderiales</taxon>
        <taxon>Burkholderiaceae</taxon>
        <taxon>Paraburkholderia</taxon>
    </lineage>
</organism>
<sequence>MSLKKLDQLIEQNVAEGADIVRGGPVTVDKIQRAEELLGVAFPPSYKDYLTQYGAIEIDGRSFAGLTANEVGAIGDVVAFTKNAREQYGIPDRYIALDFQDGDVFLCIDTQSKDSAGESPLVLISPVNGKQQGAVVSQGLVDYLEKYLSA</sequence>
<dbReference type="EMBL" id="JABBFZ010000047">
    <property type="protein sequence ID" value="NML35514.1"/>
    <property type="molecule type" value="Genomic_DNA"/>
</dbReference>
<accession>A0A7Y0A2Y2</accession>
<dbReference type="Proteomes" id="UP000583127">
    <property type="component" value="Unassembled WGS sequence"/>
</dbReference>
<feature type="domain" description="Knr4/Smi1-like" evidence="1">
    <location>
        <begin position="25"/>
        <end position="146"/>
    </location>
</feature>
<keyword evidence="3" id="KW-1185">Reference proteome</keyword>
<gene>
    <name evidence="2" type="ORF">HHL14_32480</name>
</gene>
<dbReference type="InterPro" id="IPR037883">
    <property type="entry name" value="Knr4/Smi1-like_sf"/>
</dbReference>
<proteinExistence type="predicted"/>
<dbReference type="InterPro" id="IPR018958">
    <property type="entry name" value="Knr4/Smi1-like_dom"/>
</dbReference>
<evidence type="ECO:0000313" key="3">
    <source>
        <dbReference type="Proteomes" id="UP000583127"/>
    </source>
</evidence>
<dbReference type="Gene3D" id="3.40.1580.10">
    <property type="entry name" value="SMI1/KNR4-like"/>
    <property type="match status" value="1"/>
</dbReference>
<evidence type="ECO:0000259" key="1">
    <source>
        <dbReference type="SMART" id="SM00860"/>
    </source>
</evidence>
<dbReference type="Pfam" id="PF14567">
    <property type="entry name" value="SUKH_5"/>
    <property type="match status" value="1"/>
</dbReference>
<dbReference type="SMART" id="SM00860">
    <property type="entry name" value="SMI1_KNR4"/>
    <property type="match status" value="1"/>
</dbReference>
<reference evidence="2 3" key="1">
    <citation type="submission" date="2020-04" db="EMBL/GenBank/DDBJ databases">
        <title>Paraburkholderia sp. G-4-1-8 isolated from soil.</title>
        <authorList>
            <person name="Dahal R.H."/>
        </authorList>
    </citation>
    <scope>NUCLEOTIDE SEQUENCE [LARGE SCALE GENOMIC DNA]</scope>
    <source>
        <strain evidence="2 3">G-4-1-8</strain>
    </source>
</reference>
<dbReference type="AlphaFoldDB" id="A0A7Y0A2Y2"/>
<comment type="caution">
    <text evidence="2">The sequence shown here is derived from an EMBL/GenBank/DDBJ whole genome shotgun (WGS) entry which is preliminary data.</text>
</comment>
<evidence type="ECO:0000313" key="2">
    <source>
        <dbReference type="EMBL" id="NML35514.1"/>
    </source>
</evidence>
<name>A0A7Y0A2Y2_9BURK</name>
<dbReference type="RefSeq" id="WP_169501689.1">
    <property type="nucleotide sequence ID" value="NZ_JABBFZ010000047.1"/>
</dbReference>